<dbReference type="PANTHER" id="PTHR23279:SF2">
    <property type="entry name" value="DEFECTIVE PROBOSCIS EXTENSION RESPONSE 19, ISOFORM A"/>
    <property type="match status" value="1"/>
</dbReference>
<dbReference type="AlphaFoldDB" id="A0A1A9WLB3"/>
<protein>
    <recommendedName>
        <fullName evidence="3">Ig-like domain-containing protein</fullName>
    </recommendedName>
</protein>
<accession>A0A1A9WLB3</accession>
<dbReference type="InterPro" id="IPR013783">
    <property type="entry name" value="Ig-like_fold"/>
</dbReference>
<dbReference type="EnsemblMetazoa" id="GBRI023749-RA">
    <property type="protein sequence ID" value="GBRI023749-PA"/>
    <property type="gene ID" value="GBRI023749"/>
</dbReference>
<dbReference type="PANTHER" id="PTHR23279">
    <property type="entry name" value="DEFECTIVE PROBOSCIS EXTENSION RESPONSE DPR -RELATED"/>
    <property type="match status" value="1"/>
</dbReference>
<dbReference type="GO" id="GO:0032589">
    <property type="term" value="C:neuron projection membrane"/>
    <property type="evidence" value="ECO:0007669"/>
    <property type="project" value="TreeGrafter"/>
</dbReference>
<dbReference type="VEuPathDB" id="VectorBase:GBRI023749"/>
<dbReference type="Proteomes" id="UP000091820">
    <property type="component" value="Unassembled WGS sequence"/>
</dbReference>
<evidence type="ECO:0008006" key="3">
    <source>
        <dbReference type="Google" id="ProtNLM"/>
    </source>
</evidence>
<reference evidence="2" key="1">
    <citation type="submission" date="2014-03" db="EMBL/GenBank/DDBJ databases">
        <authorList>
            <person name="Aksoy S."/>
            <person name="Warren W."/>
            <person name="Wilson R.K."/>
        </authorList>
    </citation>
    <scope>NUCLEOTIDE SEQUENCE [LARGE SCALE GENOMIC DNA]</scope>
    <source>
        <strain evidence="2">IAEA</strain>
    </source>
</reference>
<dbReference type="InterPro" id="IPR037448">
    <property type="entry name" value="Zig-8"/>
</dbReference>
<name>A0A1A9WLB3_9MUSC</name>
<dbReference type="STRING" id="37001.A0A1A9WLB3"/>
<evidence type="ECO:0000313" key="1">
    <source>
        <dbReference type="EnsemblMetazoa" id="GBRI023749-PA"/>
    </source>
</evidence>
<organism evidence="1 2">
    <name type="scientific">Glossina brevipalpis</name>
    <dbReference type="NCBI Taxonomy" id="37001"/>
    <lineage>
        <taxon>Eukaryota</taxon>
        <taxon>Metazoa</taxon>
        <taxon>Ecdysozoa</taxon>
        <taxon>Arthropoda</taxon>
        <taxon>Hexapoda</taxon>
        <taxon>Insecta</taxon>
        <taxon>Pterygota</taxon>
        <taxon>Neoptera</taxon>
        <taxon>Endopterygota</taxon>
        <taxon>Diptera</taxon>
        <taxon>Brachycera</taxon>
        <taxon>Muscomorpha</taxon>
        <taxon>Hippoboscoidea</taxon>
        <taxon>Glossinidae</taxon>
        <taxon>Glossina</taxon>
    </lineage>
</organism>
<sequence length="174" mass="19535">MVNYDDQDGFFVKSNLLKEPPILDSNVGKSDEGFIRAINKSISQSQSSRIPPPTGFLLPTSISTLIIQKVHFHHAGNYTCAPSNARSASISVHVLQDEKPAAMQHSNRTIMENDSGINSFNASGINTTSNSSFLSIENCYYQIILLYVFRVYVKSIRKSLYYIQTHFKVLNINR</sequence>
<dbReference type="InterPro" id="IPR036179">
    <property type="entry name" value="Ig-like_dom_sf"/>
</dbReference>
<dbReference type="SUPFAM" id="SSF48726">
    <property type="entry name" value="Immunoglobulin"/>
    <property type="match status" value="1"/>
</dbReference>
<keyword evidence="2" id="KW-1185">Reference proteome</keyword>
<reference evidence="1" key="2">
    <citation type="submission" date="2020-05" db="UniProtKB">
        <authorList>
            <consortium name="EnsemblMetazoa"/>
        </authorList>
    </citation>
    <scope>IDENTIFICATION</scope>
    <source>
        <strain evidence="1">IAEA</strain>
    </source>
</reference>
<evidence type="ECO:0000313" key="2">
    <source>
        <dbReference type="Proteomes" id="UP000091820"/>
    </source>
</evidence>
<proteinExistence type="predicted"/>
<dbReference type="Gene3D" id="2.60.40.10">
    <property type="entry name" value="Immunoglobulins"/>
    <property type="match status" value="1"/>
</dbReference>
<dbReference type="GO" id="GO:0050808">
    <property type="term" value="P:synapse organization"/>
    <property type="evidence" value="ECO:0007669"/>
    <property type="project" value="TreeGrafter"/>
</dbReference>